<dbReference type="PANTHER" id="PTHR18896:SF57">
    <property type="entry name" value="PHOSPHOLIPASE D1"/>
    <property type="match status" value="1"/>
</dbReference>
<dbReference type="STRING" id="8469.M7BA76"/>
<dbReference type="EMBL" id="KB559346">
    <property type="protein sequence ID" value="EMP29068.1"/>
    <property type="molecule type" value="Genomic_DNA"/>
</dbReference>
<evidence type="ECO:0000313" key="14">
    <source>
        <dbReference type="Proteomes" id="UP000031443"/>
    </source>
</evidence>
<dbReference type="GO" id="GO:0032534">
    <property type="term" value="P:regulation of microvillus assembly"/>
    <property type="evidence" value="ECO:0007669"/>
    <property type="project" value="TreeGrafter"/>
</dbReference>
<dbReference type="SUPFAM" id="SSF64268">
    <property type="entry name" value="PX domain"/>
    <property type="match status" value="1"/>
</dbReference>
<protein>
    <recommendedName>
        <fullName evidence="10">Phospholipase</fullName>
        <ecNumber evidence="10">3.1.4.4</ecNumber>
    </recommendedName>
</protein>
<dbReference type="PROSITE" id="PS50003">
    <property type="entry name" value="PH_DOMAIN"/>
    <property type="match status" value="1"/>
</dbReference>
<comment type="similarity">
    <text evidence="1 10">Belongs to the phospholipase D family.</text>
</comment>
<comment type="subcellular location">
    <subcellularLocation>
        <location evidence="9">Endomembrane system</location>
        <topology evidence="9">Lipid-anchor</topology>
    </subcellularLocation>
</comment>
<gene>
    <name evidence="13" type="ORF">UY3_13827</name>
</gene>
<dbReference type="SUPFAM" id="SSF56024">
    <property type="entry name" value="Phospholipase D/nuclease"/>
    <property type="match status" value="3"/>
</dbReference>
<dbReference type="FunFam" id="3.30.870.10:FF:000005">
    <property type="entry name" value="Phospholipase"/>
    <property type="match status" value="1"/>
</dbReference>
<evidence type="ECO:0000313" key="13">
    <source>
        <dbReference type="EMBL" id="EMP29068.1"/>
    </source>
</evidence>
<dbReference type="GO" id="GO:0035091">
    <property type="term" value="F:phosphatidylinositol binding"/>
    <property type="evidence" value="ECO:0007669"/>
    <property type="project" value="InterPro"/>
</dbReference>
<keyword evidence="6" id="KW-0443">Lipid metabolism</keyword>
<dbReference type="GO" id="GO:0006654">
    <property type="term" value="P:phosphatidic acid biosynthetic process"/>
    <property type="evidence" value="ECO:0007669"/>
    <property type="project" value="InterPro"/>
</dbReference>
<evidence type="ECO:0000256" key="5">
    <source>
        <dbReference type="ARBA" id="ARBA00022963"/>
    </source>
</evidence>
<dbReference type="InterPro" id="IPR001849">
    <property type="entry name" value="PH_domain"/>
</dbReference>
<dbReference type="eggNOG" id="KOG1329">
    <property type="taxonomic scope" value="Eukaryota"/>
</dbReference>
<dbReference type="Proteomes" id="UP000031443">
    <property type="component" value="Unassembled WGS sequence"/>
</dbReference>
<dbReference type="PANTHER" id="PTHR18896">
    <property type="entry name" value="PHOSPHOLIPASE D"/>
    <property type="match status" value="1"/>
</dbReference>
<dbReference type="FunFam" id="3.30.870.10:FF:000009">
    <property type="entry name" value="Phospholipase"/>
    <property type="match status" value="1"/>
</dbReference>
<proteinExistence type="inferred from homology"/>
<keyword evidence="7" id="KW-0472">Membrane</keyword>
<evidence type="ECO:0000256" key="2">
    <source>
        <dbReference type="ARBA" id="ARBA00022553"/>
    </source>
</evidence>
<dbReference type="InterPro" id="IPR016555">
    <property type="entry name" value="PLipase_D_euk"/>
</dbReference>
<keyword evidence="4 10" id="KW-0378">Hydrolase</keyword>
<dbReference type="InterPro" id="IPR036871">
    <property type="entry name" value="PX_dom_sf"/>
</dbReference>
<dbReference type="GO" id="GO:0035556">
    <property type="term" value="P:intracellular signal transduction"/>
    <property type="evidence" value="ECO:0007669"/>
    <property type="project" value="InterPro"/>
</dbReference>
<keyword evidence="2" id="KW-0597">Phosphoprotein</keyword>
<dbReference type="InterPro" id="IPR015679">
    <property type="entry name" value="PLipase_D_fam"/>
</dbReference>
<feature type="domain" description="PH" evidence="11">
    <location>
        <begin position="273"/>
        <end position="382"/>
    </location>
</feature>
<evidence type="ECO:0000256" key="10">
    <source>
        <dbReference type="PIRNR" id="PIRNR009376"/>
    </source>
</evidence>
<dbReference type="InterPro" id="IPR025202">
    <property type="entry name" value="PLD-like_dom"/>
</dbReference>
<dbReference type="GO" id="GO:0009395">
    <property type="term" value="P:phospholipid catabolic process"/>
    <property type="evidence" value="ECO:0007669"/>
    <property type="project" value="TreeGrafter"/>
</dbReference>
<dbReference type="InterPro" id="IPR001736">
    <property type="entry name" value="PLipase_D/transphosphatidylase"/>
</dbReference>
<dbReference type="EC" id="3.1.4.4" evidence="10"/>
<keyword evidence="14" id="KW-1185">Reference proteome</keyword>
<reference evidence="14" key="1">
    <citation type="journal article" date="2013" name="Nat. Genet.">
        <title>The draft genomes of soft-shell turtle and green sea turtle yield insights into the development and evolution of the turtle-specific body plan.</title>
        <authorList>
            <person name="Wang Z."/>
            <person name="Pascual-Anaya J."/>
            <person name="Zadissa A."/>
            <person name="Li W."/>
            <person name="Niimura Y."/>
            <person name="Huang Z."/>
            <person name="Li C."/>
            <person name="White S."/>
            <person name="Xiong Z."/>
            <person name="Fang D."/>
            <person name="Wang B."/>
            <person name="Ming Y."/>
            <person name="Chen Y."/>
            <person name="Zheng Y."/>
            <person name="Kuraku S."/>
            <person name="Pignatelli M."/>
            <person name="Herrero J."/>
            <person name="Beal K."/>
            <person name="Nozawa M."/>
            <person name="Li Q."/>
            <person name="Wang J."/>
            <person name="Zhang H."/>
            <person name="Yu L."/>
            <person name="Shigenobu S."/>
            <person name="Wang J."/>
            <person name="Liu J."/>
            <person name="Flicek P."/>
            <person name="Searle S."/>
            <person name="Wang J."/>
            <person name="Kuratani S."/>
            <person name="Yin Y."/>
            <person name="Aken B."/>
            <person name="Zhang G."/>
            <person name="Irie N."/>
        </authorList>
    </citation>
    <scope>NUCLEOTIDE SEQUENCE [LARGE SCALE GENOMIC DNA]</scope>
</reference>
<accession>M7BA76</accession>
<evidence type="ECO:0000256" key="3">
    <source>
        <dbReference type="ARBA" id="ARBA00022737"/>
    </source>
</evidence>
<dbReference type="Gene3D" id="3.30.870.10">
    <property type="entry name" value="Endonuclease Chain A"/>
    <property type="match status" value="2"/>
</dbReference>
<dbReference type="FunFam" id="3.30.870.10:FF:000018">
    <property type="entry name" value="Phospholipase"/>
    <property type="match status" value="1"/>
</dbReference>
<feature type="domain" description="PLD phosphodiesterase" evidence="12">
    <location>
        <begin position="513"/>
        <end position="540"/>
    </location>
</feature>
<dbReference type="GO" id="GO:0004630">
    <property type="term" value="F:phospholipase D activity"/>
    <property type="evidence" value="ECO:0007669"/>
    <property type="project" value="UniProtKB-UniRule"/>
</dbReference>
<sequence length="1129" mass="129467">MHRELWRYLPTYADLRWAQLGAANVARVARHPVFDRNAWSKRDPGCSEFSTFDASVTLMRRIHTRNSKCCILSKLHTALCCRISNIERMSRAEKGCDVMQEGANGCHQHRFENVAMYESVVAAPCVVGERAFKMSLSSERRVNTSTLKKIAADMSNLIENLDTRELHFEGEEVDADMLNDPKTTVGIPFSAIYNTQGFKEPHIQTYLTGCPIKVRVLEVERFTSTKKVPCPNVYTIEFTHGDFTWQVKRKFKNFQEFHRELLRYKAFIRIPIPTRREGMIMKRSGGHRIPGLNCCGQGSVCYRWSKRWLVVKDSFLMYMKMDSGAISFVLLVDKEFSIKIGKKETETEYGLRIDNLSRSLILKCNSYRHARWWGQGIEEFIHKNGKNFLTDHRFGSYAAIQQNTLAKWYVNAKGYFEDVADAMEAAKEEIFITDWWLSPEIFMKRPVVEGNRWRLDCILKRKAQQGVRIFVMLYKEVELALGINSEYSKRTLMRLHPNIKVMRHPDHVSSSVYLWAHHEKLIVIDQSVAFVGGIDLAYGRWDDDEHRLTDVGSVKRIAGTKSTSTVNLIPTAESTEALALKTQPLGNLLQHRNSDDILDSSRMKGIGKPKKFSRFSIYKHLQKHGLHHADSVSSIDSESGYCNPSRSQQNLIQSLKPHLKMFHHPTESKQGLTECEDNKGSIRSLKTGVGELLGETRFWHGKDYCNFVFKDWVQLDKPFADFIDRYTTPRMPWHDISSVVHGKAARDVARHFIQRWNFTKIMKPKYRSLSYPFLLPKSQRTASEMKYQVPESVCANVQVLRSAADWSAGIKYHEESIHNAYVSVIENSKHYIYIENQFFISCADDKVVSNKIGDTIAQRILKAHREKKRYRVYVVIPLLPGFEGDISTGGGNALQAIMHFNYRTMCRGDNSILEQLKAEIGDQWINYISFCGLRTYAELDGNLVTELIYVHSKLLIADDNTVIIGSANINDRSMLGKRDSEMAIIVQDTETVPSVMDGKDYKAGRFAQSLRLRCFRVVLGCSADLNADLQDPISDRFFKEVWVSTAARNATIFDKVFRCLPSDEVTNLAQLRDFIAKSKLVTQDAAKAAEELKKIHGFLVQFPFRFLDEENLLPSVGTKESMVPMEVWT</sequence>
<evidence type="ECO:0000259" key="11">
    <source>
        <dbReference type="PROSITE" id="PS50003"/>
    </source>
</evidence>
<dbReference type="SUPFAM" id="SSF50729">
    <property type="entry name" value="PH domain-like"/>
    <property type="match status" value="1"/>
</dbReference>
<dbReference type="Gene3D" id="3.30.1520.10">
    <property type="entry name" value="Phox-like domain"/>
    <property type="match status" value="1"/>
</dbReference>
<dbReference type="GO" id="GO:0012505">
    <property type="term" value="C:endomembrane system"/>
    <property type="evidence" value="ECO:0007669"/>
    <property type="project" value="UniProtKB-SubCell"/>
</dbReference>
<evidence type="ECO:0000256" key="1">
    <source>
        <dbReference type="ARBA" id="ARBA00008664"/>
    </source>
</evidence>
<dbReference type="SMART" id="SM00233">
    <property type="entry name" value="PH"/>
    <property type="match status" value="1"/>
</dbReference>
<dbReference type="GO" id="GO:0060627">
    <property type="term" value="P:regulation of vesicle-mediated transport"/>
    <property type="evidence" value="ECO:0007669"/>
    <property type="project" value="TreeGrafter"/>
</dbReference>
<feature type="domain" description="PLD phosphodiesterase" evidence="12">
    <location>
        <begin position="946"/>
        <end position="973"/>
    </location>
</feature>
<organism evidence="13 14">
    <name type="scientific">Chelonia mydas</name>
    <name type="common">Green sea-turtle</name>
    <name type="synonym">Chelonia agassizi</name>
    <dbReference type="NCBI Taxonomy" id="8469"/>
    <lineage>
        <taxon>Eukaryota</taxon>
        <taxon>Metazoa</taxon>
        <taxon>Chordata</taxon>
        <taxon>Craniata</taxon>
        <taxon>Vertebrata</taxon>
        <taxon>Euteleostomi</taxon>
        <taxon>Archelosauria</taxon>
        <taxon>Testudinata</taxon>
        <taxon>Testudines</taxon>
        <taxon>Cryptodira</taxon>
        <taxon>Durocryptodira</taxon>
        <taxon>Americhelydia</taxon>
        <taxon>Chelonioidea</taxon>
        <taxon>Cheloniidae</taxon>
        <taxon>Chelonia</taxon>
    </lineage>
</organism>
<name>M7BA76_CHEMY</name>
<dbReference type="CDD" id="cd01254">
    <property type="entry name" value="PH_PLD"/>
    <property type="match status" value="1"/>
</dbReference>
<dbReference type="Pfam" id="PF00169">
    <property type="entry name" value="PH"/>
    <property type="match status" value="1"/>
</dbReference>
<keyword evidence="8" id="KW-0449">Lipoprotein</keyword>
<dbReference type="PROSITE" id="PS50035">
    <property type="entry name" value="PLD"/>
    <property type="match status" value="2"/>
</dbReference>
<keyword evidence="3" id="KW-0677">Repeat</keyword>
<evidence type="ECO:0000256" key="4">
    <source>
        <dbReference type="ARBA" id="ARBA00022801"/>
    </source>
</evidence>
<evidence type="ECO:0000256" key="8">
    <source>
        <dbReference type="ARBA" id="ARBA00023288"/>
    </source>
</evidence>
<dbReference type="AlphaFoldDB" id="M7BA76"/>
<dbReference type="Pfam" id="PF00614">
    <property type="entry name" value="PLDc"/>
    <property type="match status" value="1"/>
</dbReference>
<dbReference type="Gene3D" id="2.30.29.30">
    <property type="entry name" value="Pleckstrin-homology domain (PH domain)/Phosphotyrosine-binding domain (PTB)"/>
    <property type="match status" value="1"/>
</dbReference>
<dbReference type="CDD" id="cd09844">
    <property type="entry name" value="PLDc_vPLD1_2"/>
    <property type="match status" value="1"/>
</dbReference>
<dbReference type="FunFam" id="2.30.29.30:FF:000114">
    <property type="entry name" value="Phospholipase"/>
    <property type="match status" value="1"/>
</dbReference>
<keyword evidence="5 10" id="KW-0442">Lipid degradation</keyword>
<dbReference type="PIRSF" id="PIRSF009376">
    <property type="entry name" value="Phospholipase_D_euk"/>
    <property type="match status" value="1"/>
</dbReference>
<evidence type="ECO:0000256" key="7">
    <source>
        <dbReference type="ARBA" id="ARBA00023136"/>
    </source>
</evidence>
<evidence type="ECO:0000256" key="9">
    <source>
        <dbReference type="ARBA" id="ARBA00037868"/>
    </source>
</evidence>
<evidence type="ECO:0000256" key="6">
    <source>
        <dbReference type="ARBA" id="ARBA00023098"/>
    </source>
</evidence>
<dbReference type="CDD" id="cd09842">
    <property type="entry name" value="PLDc_vPLD1_1"/>
    <property type="match status" value="1"/>
</dbReference>
<dbReference type="InterPro" id="IPR011993">
    <property type="entry name" value="PH-like_dom_sf"/>
</dbReference>
<evidence type="ECO:0000259" key="12">
    <source>
        <dbReference type="PROSITE" id="PS50035"/>
    </source>
</evidence>
<comment type="catalytic activity">
    <reaction evidence="10">
        <text>a 1,2-diacyl-sn-glycero-3-phosphocholine + H2O = a 1,2-diacyl-sn-glycero-3-phosphate + choline + H(+)</text>
        <dbReference type="Rhea" id="RHEA:14445"/>
        <dbReference type="ChEBI" id="CHEBI:15354"/>
        <dbReference type="ChEBI" id="CHEBI:15377"/>
        <dbReference type="ChEBI" id="CHEBI:15378"/>
        <dbReference type="ChEBI" id="CHEBI:57643"/>
        <dbReference type="ChEBI" id="CHEBI:58608"/>
        <dbReference type="EC" id="3.1.4.4"/>
    </reaction>
</comment>
<dbReference type="Pfam" id="PF13091">
    <property type="entry name" value="PLDc_2"/>
    <property type="match status" value="1"/>
</dbReference>
<dbReference type="SMART" id="SM00155">
    <property type="entry name" value="PLDc"/>
    <property type="match status" value="2"/>
</dbReference>